<evidence type="ECO:0000313" key="1">
    <source>
        <dbReference type="EMBL" id="KKQ36355.1"/>
    </source>
</evidence>
<evidence type="ECO:0000313" key="2">
    <source>
        <dbReference type="Proteomes" id="UP000034591"/>
    </source>
</evidence>
<dbReference type="AlphaFoldDB" id="A0A0G0HCT8"/>
<organism evidence="1 2">
    <name type="scientific">Candidatus Woesebacteria bacterium GW2011_GWA1_37_7</name>
    <dbReference type="NCBI Taxonomy" id="1618545"/>
    <lineage>
        <taxon>Bacteria</taxon>
        <taxon>Candidatus Woeseibacteriota</taxon>
    </lineage>
</organism>
<sequence length="66" mass="7694">MNRSNKEVNINIRTMNAEMSPENVILERFEKFEPVGTLIFIACARYTLLNIANIVIDINEYTFKVK</sequence>
<protein>
    <submittedName>
        <fullName evidence="1">Uncharacterized protein</fullName>
    </submittedName>
</protein>
<dbReference type="EMBL" id="LBTI01000056">
    <property type="protein sequence ID" value="KKQ36355.1"/>
    <property type="molecule type" value="Genomic_DNA"/>
</dbReference>
<dbReference type="STRING" id="1618545.US53_C0056G0010"/>
<proteinExistence type="predicted"/>
<name>A0A0G0HCT8_9BACT</name>
<comment type="caution">
    <text evidence="1">The sequence shown here is derived from an EMBL/GenBank/DDBJ whole genome shotgun (WGS) entry which is preliminary data.</text>
</comment>
<accession>A0A0G0HCT8</accession>
<dbReference type="Proteomes" id="UP000034591">
    <property type="component" value="Unassembled WGS sequence"/>
</dbReference>
<gene>
    <name evidence="1" type="ORF">US53_C0056G0010</name>
</gene>
<reference evidence="1 2" key="1">
    <citation type="journal article" date="2015" name="Nature">
        <title>rRNA introns, odd ribosomes, and small enigmatic genomes across a large radiation of phyla.</title>
        <authorList>
            <person name="Brown C.T."/>
            <person name="Hug L.A."/>
            <person name="Thomas B.C."/>
            <person name="Sharon I."/>
            <person name="Castelle C.J."/>
            <person name="Singh A."/>
            <person name="Wilkins M.J."/>
            <person name="Williams K.H."/>
            <person name="Banfield J.F."/>
        </authorList>
    </citation>
    <scope>NUCLEOTIDE SEQUENCE [LARGE SCALE GENOMIC DNA]</scope>
</reference>